<evidence type="ECO:0000313" key="1">
    <source>
        <dbReference type="EMBL" id="MCS3921988.1"/>
    </source>
</evidence>
<name>A0ABT2EYF4_METVO</name>
<protein>
    <submittedName>
        <fullName evidence="1">Uncharacterized protein</fullName>
    </submittedName>
</protein>
<reference evidence="1" key="1">
    <citation type="submission" date="2022-08" db="EMBL/GenBank/DDBJ databases">
        <title>Genomic Encyclopedia of Type Strains, Phase V (KMG-V): Genome sequencing to study the core and pangenomes of soil and plant-associated prokaryotes.</title>
        <authorList>
            <person name="Whitman W."/>
        </authorList>
    </citation>
    <scope>NUCLEOTIDE SEQUENCE</scope>
    <source>
        <strain evidence="1">PS</strain>
    </source>
</reference>
<organism evidence="1 2">
    <name type="scientific">Methanococcus voltae PS</name>
    <dbReference type="NCBI Taxonomy" id="523842"/>
    <lineage>
        <taxon>Archaea</taxon>
        <taxon>Methanobacteriati</taxon>
        <taxon>Methanobacteriota</taxon>
        <taxon>Methanomada group</taxon>
        <taxon>Methanococci</taxon>
        <taxon>Methanococcales</taxon>
        <taxon>Methanococcaceae</taxon>
        <taxon>Methanococcus</taxon>
    </lineage>
</organism>
<keyword evidence="2" id="KW-1185">Reference proteome</keyword>
<evidence type="ECO:0000313" key="2">
    <source>
        <dbReference type="Proteomes" id="UP001140258"/>
    </source>
</evidence>
<proteinExistence type="predicted"/>
<dbReference type="RefSeq" id="WP_259051064.1">
    <property type="nucleotide sequence ID" value="NZ_JANUCQ010000002.1"/>
</dbReference>
<dbReference type="EMBL" id="JANUCQ010000002">
    <property type="protein sequence ID" value="MCS3921988.1"/>
    <property type="molecule type" value="Genomic_DNA"/>
</dbReference>
<sequence length="110" mass="12400">MKLKVCPRCEEVFLDQGQRDYYASGKFAVIYDTGCGTLLNSAVINAGTCSSMNTVKSKAGELAKKYKLSENKKKLFFNEIKNVKQNHPNYLDYQVIEIALNMIAEGCYEI</sequence>
<gene>
    <name evidence="1" type="ORF">M2325_000673</name>
</gene>
<comment type="caution">
    <text evidence="1">The sequence shown here is derived from an EMBL/GenBank/DDBJ whole genome shotgun (WGS) entry which is preliminary data.</text>
</comment>
<dbReference type="Proteomes" id="UP001140258">
    <property type="component" value="Unassembled WGS sequence"/>
</dbReference>
<accession>A0ABT2EYF4</accession>